<evidence type="ECO:0000313" key="1">
    <source>
        <dbReference type="EMBL" id="CDS02214.1"/>
    </source>
</evidence>
<keyword evidence="2" id="KW-1185">Reference proteome</keyword>
<dbReference type="Proteomes" id="UP000242770">
    <property type="component" value="Unassembled WGS sequence"/>
</dbReference>
<reference evidence="2" key="1">
    <citation type="submission" date="2014-06" db="EMBL/GenBank/DDBJ databases">
        <authorList>
            <person name="Berkman P.J."/>
        </authorList>
    </citation>
    <scope>NUCLEOTIDE SEQUENCE [LARGE SCALE GENOMIC DNA]</scope>
</reference>
<proteinExistence type="predicted"/>
<evidence type="ECO:0000313" key="2">
    <source>
        <dbReference type="Proteomes" id="UP000242770"/>
    </source>
</evidence>
<organism evidence="1 2">
    <name type="scientific">Sporisorium scitamineum</name>
    <dbReference type="NCBI Taxonomy" id="49012"/>
    <lineage>
        <taxon>Eukaryota</taxon>
        <taxon>Fungi</taxon>
        <taxon>Dikarya</taxon>
        <taxon>Basidiomycota</taxon>
        <taxon>Ustilaginomycotina</taxon>
        <taxon>Ustilaginomycetes</taxon>
        <taxon>Ustilaginales</taxon>
        <taxon>Ustilaginaceae</taxon>
        <taxon>Sporisorium</taxon>
    </lineage>
</organism>
<dbReference type="AlphaFoldDB" id="A0A0F7S4N2"/>
<dbReference type="EMBL" id="CCFA01005123">
    <property type="protein sequence ID" value="CDS02214.1"/>
    <property type="molecule type" value="Genomic_DNA"/>
</dbReference>
<protein>
    <submittedName>
        <fullName evidence="1">Uncharacterized protein</fullName>
    </submittedName>
</protein>
<gene>
    <name evidence="1" type="primary">SSCI84420.1</name>
</gene>
<sequence>MYIKAHQVITGRATTKAFKDPAGSHMPPMLPFM</sequence>
<accession>A0A0F7S4N2</accession>
<name>A0A0F7S4N2_9BASI</name>